<dbReference type="Proteomes" id="UP000249377">
    <property type="component" value="Unassembled WGS sequence"/>
</dbReference>
<accession>A0A328UGE1</accession>
<dbReference type="FunFam" id="1.50.10.10:FF:000028">
    <property type="entry name" value="Alpha-L-fucosidase 2"/>
    <property type="match status" value="1"/>
</dbReference>
<keyword evidence="5" id="KW-1185">Reference proteome</keyword>
<dbReference type="InterPro" id="IPR008928">
    <property type="entry name" value="6-hairpin_glycosidase_sf"/>
</dbReference>
<reference evidence="4 5" key="1">
    <citation type="submission" date="2018-06" db="EMBL/GenBank/DDBJ databases">
        <title>Noncontiguous genome sequence of Ruminococcaceae bacterium ASD2818.</title>
        <authorList>
            <person name="Chaplin A.V."/>
            <person name="Sokolova S.R."/>
            <person name="Kochetkova T.O."/>
            <person name="Goltsov A.Y."/>
            <person name="Trofimov D.Y."/>
            <person name="Efimov B.A."/>
        </authorList>
    </citation>
    <scope>NUCLEOTIDE SEQUENCE [LARGE SCALE GENOMIC DNA]</scope>
    <source>
        <strain evidence="4 5">ASD2818</strain>
    </source>
</reference>
<dbReference type="PANTHER" id="PTHR31084">
    <property type="entry name" value="ALPHA-L-FUCOSIDASE 2"/>
    <property type="match status" value="1"/>
</dbReference>
<name>A0A328UGE1_9FIRM</name>
<comment type="caution">
    <text evidence="4">The sequence shown here is derived from an EMBL/GenBank/DDBJ whole genome shotgun (WGS) entry which is preliminary data.</text>
</comment>
<gene>
    <name evidence="4" type="ORF">DPQ25_02645</name>
</gene>
<dbReference type="InterPro" id="IPR013780">
    <property type="entry name" value="Glyco_hydro_b"/>
</dbReference>
<organism evidence="4 5">
    <name type="scientific">Hydrogeniiclostridium mannosilyticum</name>
    <dbReference type="NCBI Taxonomy" id="2764322"/>
    <lineage>
        <taxon>Bacteria</taxon>
        <taxon>Bacillati</taxon>
        <taxon>Bacillota</taxon>
        <taxon>Clostridia</taxon>
        <taxon>Eubacteriales</taxon>
        <taxon>Acutalibacteraceae</taxon>
        <taxon>Hydrogeniiclostridium</taxon>
    </lineage>
</organism>
<dbReference type="InterPro" id="IPR054363">
    <property type="entry name" value="GH95_cat"/>
</dbReference>
<proteinExistence type="predicted"/>
<keyword evidence="4" id="KW-0378">Hydrolase</keyword>
<dbReference type="GO" id="GO:0005975">
    <property type="term" value="P:carbohydrate metabolic process"/>
    <property type="evidence" value="ECO:0007669"/>
    <property type="project" value="InterPro"/>
</dbReference>
<dbReference type="PIRSF" id="PIRSF007663">
    <property type="entry name" value="UCP007663"/>
    <property type="match status" value="1"/>
</dbReference>
<dbReference type="GO" id="GO:0004560">
    <property type="term" value="F:alpha-L-fucosidase activity"/>
    <property type="evidence" value="ECO:0007669"/>
    <property type="project" value="InterPro"/>
</dbReference>
<dbReference type="InterPro" id="IPR049053">
    <property type="entry name" value="AFCA-like_C"/>
</dbReference>
<dbReference type="EMBL" id="QLYR01000001">
    <property type="protein sequence ID" value="RAQ30419.1"/>
    <property type="molecule type" value="Genomic_DNA"/>
</dbReference>
<evidence type="ECO:0000259" key="1">
    <source>
        <dbReference type="Pfam" id="PF14498"/>
    </source>
</evidence>
<dbReference type="Pfam" id="PF21307">
    <property type="entry name" value="Glyco_hydro_95_C"/>
    <property type="match status" value="1"/>
</dbReference>
<dbReference type="Pfam" id="PF22124">
    <property type="entry name" value="Glyco_hydro_95_cat"/>
    <property type="match status" value="1"/>
</dbReference>
<dbReference type="Gene3D" id="2.60.40.1180">
    <property type="entry name" value="Golgi alpha-mannosidase II"/>
    <property type="match status" value="1"/>
</dbReference>
<dbReference type="PANTHER" id="PTHR31084:SF0">
    <property type="entry name" value="ALPHA-L-FUCOSIDASE 2"/>
    <property type="match status" value="1"/>
</dbReference>
<dbReference type="SUPFAM" id="SSF48208">
    <property type="entry name" value="Six-hairpin glycosidases"/>
    <property type="match status" value="1"/>
</dbReference>
<evidence type="ECO:0000259" key="3">
    <source>
        <dbReference type="Pfam" id="PF22124"/>
    </source>
</evidence>
<feature type="domain" description="Glycosyl hydrolase family 95 catalytic" evidence="3">
    <location>
        <begin position="277"/>
        <end position="695"/>
    </location>
</feature>
<dbReference type="InterPro" id="IPR016518">
    <property type="entry name" value="Alpha-L-fucosidase"/>
</dbReference>
<dbReference type="Pfam" id="PF14498">
    <property type="entry name" value="Glyco_hyd_65N_2"/>
    <property type="match status" value="1"/>
</dbReference>
<evidence type="ECO:0000313" key="5">
    <source>
        <dbReference type="Proteomes" id="UP000249377"/>
    </source>
</evidence>
<sequence>MLDNKLWYRKPAQYWEEALPVGNGHIGAMVFGGVERERIALNEDTLWSGYPKDKNNPEARLYAREVQRCLKEGRLAEAHQLANAHLLGQWTECYLPFGDLLFSFSNKDTKVQDYRRDLDLSSGVATVKYSAGKAQYERTVFCSAPDRVLVLRLTAKNGAMNGTVTFGCQLQHRVWCEEGRLILSGICPEVCYPNYCKYVDDVRYGTFEETKAIRFEGRVAAYGKGVSYEDQEIVLKNCKECTLLVSLATSFQGFNRLPDGDAPARAEERLRAAEQYSFEALLLRHQEDFTPLFERVELDLGGESRADLPTDERLQAFADHPGDHALTVLLFQYGRYLLISSSRPGSQAANLQGIWNEHLHAPWSSNYTININTEMNYWPVHTANLSECDAPLLDLIDHIAVNGEKTAQAHYGCGGWVSHHNSDLWAQSAPVGDVDPDTYCMPFAIWPMSSGWLCEHLWEHYRFTGDRDYLRDKALPVMLKACAFYLDFLTEGPDGCLVTALSSSPENTYLAQGRPYNLDLAPAMDIEILQELFHNTLQALEESGQDWERRKELESALRRLPPLRIGRNGALLEWHEEYGEQEPQHRHVSLLYGLYPSDRITPEETPELAGACEQVLLNRGFGGTGWSLAWKVCLWARLGNGNNALRLIQNQLSPVPATERDCMSGGGSYPNLLDAHPPFQIDGNFGITAGIAEMLVQSHGKTLKLLPALPDSWPDGHVRGLKVRGGWTVDLEWRNGKVTNYTIR</sequence>
<feature type="domain" description="Glycosyl hydrolase family 95 N-terminal" evidence="1">
    <location>
        <begin position="6"/>
        <end position="252"/>
    </location>
</feature>
<evidence type="ECO:0000259" key="2">
    <source>
        <dbReference type="Pfam" id="PF21307"/>
    </source>
</evidence>
<dbReference type="InterPro" id="IPR027414">
    <property type="entry name" value="GH95_N_dom"/>
</dbReference>
<dbReference type="Gene3D" id="2.70.98.50">
    <property type="entry name" value="putative glycoside hydrolase family protein from bacillus halodurans"/>
    <property type="match status" value="1"/>
</dbReference>
<dbReference type="AlphaFoldDB" id="A0A328UGE1"/>
<protein>
    <submittedName>
        <fullName evidence="4">Glycoside hydrolase family 95 protein</fullName>
    </submittedName>
</protein>
<feature type="domain" description="Alpha fucosidase A-like C-terminal" evidence="2">
    <location>
        <begin position="697"/>
        <end position="744"/>
    </location>
</feature>
<evidence type="ECO:0000313" key="4">
    <source>
        <dbReference type="EMBL" id="RAQ30419.1"/>
    </source>
</evidence>